<gene>
    <name evidence="6" type="ORF">K0U00_50180</name>
</gene>
<feature type="non-terminal residue" evidence="6">
    <location>
        <position position="46"/>
    </location>
</feature>
<reference evidence="6 7" key="1">
    <citation type="submission" date="2021-07" db="EMBL/GenBank/DDBJ databases">
        <title>Paenibacillus radiodurans sp. nov., isolated from the southeastern edge of Tengger Desert.</title>
        <authorList>
            <person name="Zhang G."/>
        </authorList>
    </citation>
    <scope>NUCLEOTIDE SEQUENCE [LARGE SCALE GENOMIC DNA]</scope>
    <source>
        <strain evidence="6 7">CCM 7311</strain>
    </source>
</reference>
<comment type="caution">
    <text evidence="6">The sequence shown here is derived from an EMBL/GenBank/DDBJ whole genome shotgun (WGS) entry which is preliminary data.</text>
</comment>
<evidence type="ECO:0000256" key="1">
    <source>
        <dbReference type="ARBA" id="ARBA00005417"/>
    </source>
</evidence>
<dbReference type="SUPFAM" id="SSF52540">
    <property type="entry name" value="P-loop containing nucleoside triphosphate hydrolases"/>
    <property type="match status" value="1"/>
</dbReference>
<dbReference type="InterPro" id="IPR050763">
    <property type="entry name" value="ABC_transporter_ATP-binding"/>
</dbReference>
<keyword evidence="2" id="KW-0813">Transport</keyword>
<dbReference type="Pfam" id="PF00005">
    <property type="entry name" value="ABC_tran"/>
    <property type="match status" value="1"/>
</dbReference>
<evidence type="ECO:0000259" key="5">
    <source>
        <dbReference type="Pfam" id="PF00005"/>
    </source>
</evidence>
<dbReference type="GO" id="GO:0005524">
    <property type="term" value="F:ATP binding"/>
    <property type="evidence" value="ECO:0007669"/>
    <property type="project" value="UniProtKB-KW"/>
</dbReference>
<keyword evidence="4 6" id="KW-0067">ATP-binding</keyword>
<dbReference type="Gene3D" id="3.40.50.300">
    <property type="entry name" value="P-loop containing nucleotide triphosphate hydrolases"/>
    <property type="match status" value="1"/>
</dbReference>
<proteinExistence type="inferred from homology"/>
<keyword evidence="3" id="KW-0547">Nucleotide-binding</keyword>
<evidence type="ECO:0000256" key="3">
    <source>
        <dbReference type="ARBA" id="ARBA00022741"/>
    </source>
</evidence>
<evidence type="ECO:0000256" key="2">
    <source>
        <dbReference type="ARBA" id="ARBA00022448"/>
    </source>
</evidence>
<dbReference type="PANTHER" id="PTHR42711">
    <property type="entry name" value="ABC TRANSPORTER ATP-BINDING PROTEIN"/>
    <property type="match status" value="1"/>
</dbReference>
<name>A0ABS7CMR7_9BACL</name>
<dbReference type="PANTHER" id="PTHR42711:SF5">
    <property type="entry name" value="ABC TRANSPORTER ATP-BINDING PROTEIN NATA"/>
    <property type="match status" value="1"/>
</dbReference>
<dbReference type="InterPro" id="IPR003439">
    <property type="entry name" value="ABC_transporter-like_ATP-bd"/>
</dbReference>
<dbReference type="InterPro" id="IPR027417">
    <property type="entry name" value="P-loop_NTPase"/>
</dbReference>
<protein>
    <submittedName>
        <fullName evidence="6">ATP-binding cassette domain-containing protein</fullName>
    </submittedName>
</protein>
<dbReference type="Proteomes" id="UP001519887">
    <property type="component" value="Unassembled WGS sequence"/>
</dbReference>
<organism evidence="6 7">
    <name type="scientific">Paenibacillus sepulcri</name>
    <dbReference type="NCBI Taxonomy" id="359917"/>
    <lineage>
        <taxon>Bacteria</taxon>
        <taxon>Bacillati</taxon>
        <taxon>Bacillota</taxon>
        <taxon>Bacilli</taxon>
        <taxon>Bacillales</taxon>
        <taxon>Paenibacillaceae</taxon>
        <taxon>Paenibacillus</taxon>
    </lineage>
</organism>
<accession>A0ABS7CMR7</accession>
<feature type="domain" description="ABC transporter" evidence="5">
    <location>
        <begin position="19"/>
        <end position="46"/>
    </location>
</feature>
<evidence type="ECO:0000256" key="4">
    <source>
        <dbReference type="ARBA" id="ARBA00022840"/>
    </source>
</evidence>
<dbReference type="EMBL" id="JAHZIK010003731">
    <property type="protein sequence ID" value="MBW7462249.1"/>
    <property type="molecule type" value="Genomic_DNA"/>
</dbReference>
<keyword evidence="7" id="KW-1185">Reference proteome</keyword>
<comment type="similarity">
    <text evidence="1">Belongs to the ABC transporter superfamily.</text>
</comment>
<evidence type="ECO:0000313" key="6">
    <source>
        <dbReference type="EMBL" id="MBW7462249.1"/>
    </source>
</evidence>
<sequence length="46" mass="4907">MNIEVRHLTKTFGSYEAVSNVSFSINRGKLIGLLGPSGGGKSTLLR</sequence>
<evidence type="ECO:0000313" key="7">
    <source>
        <dbReference type="Proteomes" id="UP001519887"/>
    </source>
</evidence>